<reference evidence="3" key="1">
    <citation type="submission" date="2021-03" db="EMBL/GenBank/DDBJ databases">
        <authorList>
            <person name="Bekaert M."/>
        </authorList>
    </citation>
    <scope>NUCLEOTIDE SEQUENCE</scope>
</reference>
<comment type="caution">
    <text evidence="3">The sequence shown here is derived from an EMBL/GenBank/DDBJ whole genome shotgun (WGS) entry which is preliminary data.</text>
</comment>
<feature type="region of interest" description="Disordered" evidence="1">
    <location>
        <begin position="140"/>
        <end position="266"/>
    </location>
</feature>
<feature type="signal peptide" evidence="2">
    <location>
        <begin position="1"/>
        <end position="26"/>
    </location>
</feature>
<accession>A0A8S3STG7</accession>
<name>A0A8S3STG7_MYTED</name>
<keyword evidence="4" id="KW-1185">Reference proteome</keyword>
<organism evidence="3 4">
    <name type="scientific">Mytilus edulis</name>
    <name type="common">Blue mussel</name>
    <dbReference type="NCBI Taxonomy" id="6550"/>
    <lineage>
        <taxon>Eukaryota</taxon>
        <taxon>Metazoa</taxon>
        <taxon>Spiralia</taxon>
        <taxon>Lophotrochozoa</taxon>
        <taxon>Mollusca</taxon>
        <taxon>Bivalvia</taxon>
        <taxon>Autobranchia</taxon>
        <taxon>Pteriomorphia</taxon>
        <taxon>Mytilida</taxon>
        <taxon>Mytiloidea</taxon>
        <taxon>Mytilidae</taxon>
        <taxon>Mytilinae</taxon>
        <taxon>Mytilus</taxon>
    </lineage>
</organism>
<dbReference type="Proteomes" id="UP000683360">
    <property type="component" value="Unassembled WGS sequence"/>
</dbReference>
<feature type="region of interest" description="Disordered" evidence="1">
    <location>
        <begin position="278"/>
        <end position="750"/>
    </location>
</feature>
<gene>
    <name evidence="3" type="ORF">MEDL_33375</name>
</gene>
<keyword evidence="2" id="KW-0732">Signal</keyword>
<feature type="compositionally biased region" description="Polar residues" evidence="1">
    <location>
        <begin position="157"/>
        <end position="169"/>
    </location>
</feature>
<dbReference type="AlphaFoldDB" id="A0A8S3STG7"/>
<feature type="compositionally biased region" description="Polar residues" evidence="1">
    <location>
        <begin position="178"/>
        <end position="188"/>
    </location>
</feature>
<feature type="compositionally biased region" description="Low complexity" evidence="1">
    <location>
        <begin position="692"/>
        <end position="701"/>
    </location>
</feature>
<sequence>MRIRIISLCSVASLLFLTAWIDITESLFTNSVPKQRYIKRIIRIPVRSYRINTSRKTNIVSANIANIDSTIGPQRNIQFNPSVGRSLPKYRKVTFLSKNILQRLREAQRNANPKTGGNQVPIHHHTVVLAKNANILSNIGKQQNGPAINPAPAPTKGGNQPGSQPNNPGQGVPKKPSQGPSNSVQNFVQGIKMGSGNTYQVNTDTGNTKVNSHSRQPYPQGQLPVGQSNLPYQPTGQRPNQGGHNPRPLPSGQQHPTGPKSTPGTKIYLNIVNNLPVKNNASNNNHRAKFSPSSVGMNPNFSTGFHGANNGHSNQASQNPGPLTLGAGSNTGAKPGMRQPGGNPASPGQGGALPSGRNRHGPRGQQGMGNQPGGSPLMSGTLPGSMMPSGLGSLLFGGPPQSRNRGRSNQPGNSQYPFNGQLFRNAPSQINAAPGPGPQQPGGAHINQLGGKVPGAGHWQQPGGGQGQQPGGGQGQQPGGGRAQQPGGGQWQQPGGGHGQQPGGQQGQQHGGGHGQQPGGGHGQQPGGGHGQQPGGGHGQQPGGGHGQQPGGGHGQQPGGGQGQHPGGGQGQQPGGGQWQQPGGGQGQQPGGGQGQQPGGGQWQQPGGGQGQQPGGGQGQQPGGGQWQQPGGGHGQQPGGGHGQQPGGGHGQQPGGGQGQQPGGGQWQQPGGGHGQQPGGGHGQQPGGGQGQQPVGGQWQQPGGGHGQQPGGGHGQQPGGGHGQQPSYNPAYPISVQGQQPGGGHGQQPI</sequence>
<feature type="compositionally biased region" description="Gly residues" evidence="1">
    <location>
        <begin position="740"/>
        <end position="750"/>
    </location>
</feature>
<evidence type="ECO:0000313" key="3">
    <source>
        <dbReference type="EMBL" id="CAG2219873.1"/>
    </source>
</evidence>
<dbReference type="InterPro" id="IPR019776">
    <property type="entry name" value="Flagellar_basal_body_rod_CS"/>
</dbReference>
<feature type="compositionally biased region" description="Gly residues" evidence="1">
    <location>
        <begin position="702"/>
        <end position="723"/>
    </location>
</feature>
<feature type="compositionally biased region" description="Polar residues" evidence="1">
    <location>
        <begin position="251"/>
        <end position="264"/>
    </location>
</feature>
<feature type="compositionally biased region" description="Gly residues" evidence="1">
    <location>
        <begin position="462"/>
        <end position="691"/>
    </location>
</feature>
<feature type="compositionally biased region" description="Polar residues" evidence="1">
    <location>
        <begin position="407"/>
        <end position="418"/>
    </location>
</feature>
<dbReference type="OrthoDB" id="6148321at2759"/>
<feature type="compositionally biased region" description="Low complexity" evidence="1">
    <location>
        <begin position="382"/>
        <end position="402"/>
    </location>
</feature>
<evidence type="ECO:0000256" key="1">
    <source>
        <dbReference type="SAM" id="MobiDB-lite"/>
    </source>
</evidence>
<dbReference type="EMBL" id="CAJPWZ010001645">
    <property type="protein sequence ID" value="CAG2219873.1"/>
    <property type="molecule type" value="Genomic_DNA"/>
</dbReference>
<proteinExistence type="predicted"/>
<feature type="compositionally biased region" description="Polar residues" evidence="1">
    <location>
        <begin position="310"/>
        <end position="332"/>
    </location>
</feature>
<dbReference type="PROSITE" id="PS00588">
    <property type="entry name" value="FLAGELLA_BB_ROD"/>
    <property type="match status" value="1"/>
</dbReference>
<feature type="compositionally biased region" description="Polar residues" evidence="1">
    <location>
        <begin position="195"/>
        <end position="243"/>
    </location>
</feature>
<evidence type="ECO:0000313" key="4">
    <source>
        <dbReference type="Proteomes" id="UP000683360"/>
    </source>
</evidence>
<protein>
    <submittedName>
        <fullName evidence="3">Uncharacterized protein</fullName>
    </submittedName>
</protein>
<feature type="chain" id="PRO_5035829843" evidence="2">
    <location>
        <begin position="27"/>
        <end position="750"/>
    </location>
</feature>
<evidence type="ECO:0000256" key="2">
    <source>
        <dbReference type="SAM" id="SignalP"/>
    </source>
</evidence>
<feature type="compositionally biased region" description="Polar residues" evidence="1">
    <location>
        <begin position="278"/>
        <end position="303"/>
    </location>
</feature>